<proteinExistence type="predicted"/>
<evidence type="ECO:0000313" key="3">
    <source>
        <dbReference type="Proteomes" id="UP000287166"/>
    </source>
</evidence>
<evidence type="ECO:0000313" key="2">
    <source>
        <dbReference type="EMBL" id="GBE86598.1"/>
    </source>
</evidence>
<protein>
    <submittedName>
        <fullName evidence="2">Uncharacterized protein</fullName>
    </submittedName>
</protein>
<dbReference type="GeneID" id="38783515"/>
<dbReference type="Proteomes" id="UP000287166">
    <property type="component" value="Unassembled WGS sequence"/>
</dbReference>
<name>A0A401GWJ8_9APHY</name>
<organism evidence="2 3">
    <name type="scientific">Sparassis crispa</name>
    <dbReference type="NCBI Taxonomy" id="139825"/>
    <lineage>
        <taxon>Eukaryota</taxon>
        <taxon>Fungi</taxon>
        <taxon>Dikarya</taxon>
        <taxon>Basidiomycota</taxon>
        <taxon>Agaricomycotina</taxon>
        <taxon>Agaricomycetes</taxon>
        <taxon>Polyporales</taxon>
        <taxon>Sparassidaceae</taxon>
        <taxon>Sparassis</taxon>
    </lineage>
</organism>
<dbReference type="RefSeq" id="XP_027617511.1">
    <property type="nucleotide sequence ID" value="XM_027761710.1"/>
</dbReference>
<dbReference type="EMBL" id="BFAD01000009">
    <property type="protein sequence ID" value="GBE86598.1"/>
    <property type="molecule type" value="Genomic_DNA"/>
</dbReference>
<feature type="region of interest" description="Disordered" evidence="1">
    <location>
        <begin position="47"/>
        <end position="120"/>
    </location>
</feature>
<reference evidence="2 3" key="1">
    <citation type="journal article" date="2018" name="Sci. Rep.">
        <title>Genome sequence of the cauliflower mushroom Sparassis crispa (Hanabiratake) and its association with beneficial usage.</title>
        <authorList>
            <person name="Kiyama R."/>
            <person name="Furutani Y."/>
            <person name="Kawaguchi K."/>
            <person name="Nakanishi T."/>
        </authorList>
    </citation>
    <scope>NUCLEOTIDE SEQUENCE [LARGE SCALE GENOMIC DNA]</scope>
</reference>
<dbReference type="InParanoid" id="A0A401GWJ8"/>
<keyword evidence="3" id="KW-1185">Reference proteome</keyword>
<dbReference type="STRING" id="139825.A0A401GWJ8"/>
<evidence type="ECO:0000256" key="1">
    <source>
        <dbReference type="SAM" id="MobiDB-lite"/>
    </source>
</evidence>
<sequence length="192" mass="20544">MKTCKVARHVCFVNGIEANTYLSDAYLETTFEILWRLWKAAGGPIVKGKSKAVPPSDAHTMSTTGIPESSAATQTSGVSASADNAQSSPRTSSPVNDSVPSNLSGTGKPETDTRDSDPSTYLNLLNRDELFEWMIDRKLAGNVKLGKKSSSMKKDKLVSIILSAEATGQPSKAEVETIVQQHKVKKMAASKG</sequence>
<dbReference type="AlphaFoldDB" id="A0A401GWJ8"/>
<gene>
    <name evidence="2" type="ORF">SCP_0904770</name>
</gene>
<comment type="caution">
    <text evidence="2">The sequence shown here is derived from an EMBL/GenBank/DDBJ whole genome shotgun (WGS) entry which is preliminary data.</text>
</comment>
<dbReference type="OrthoDB" id="3227833at2759"/>
<feature type="compositionally biased region" description="Polar residues" evidence="1">
    <location>
        <begin position="59"/>
        <end position="105"/>
    </location>
</feature>
<accession>A0A401GWJ8</accession>